<comment type="caution">
    <text evidence="1">The sequence shown here is derived from an EMBL/GenBank/DDBJ whole genome shotgun (WGS) entry which is preliminary data.</text>
</comment>
<accession>A0AAV4SN39</accession>
<protein>
    <submittedName>
        <fullName evidence="1">Uncharacterized protein</fullName>
    </submittedName>
</protein>
<evidence type="ECO:0000313" key="1">
    <source>
        <dbReference type="EMBL" id="GIY33078.1"/>
    </source>
</evidence>
<keyword evidence="2" id="KW-1185">Reference proteome</keyword>
<reference evidence="1 2" key="1">
    <citation type="submission" date="2021-06" db="EMBL/GenBank/DDBJ databases">
        <title>Caerostris darwini draft genome.</title>
        <authorList>
            <person name="Kono N."/>
            <person name="Arakawa K."/>
        </authorList>
    </citation>
    <scope>NUCLEOTIDE SEQUENCE [LARGE SCALE GENOMIC DNA]</scope>
</reference>
<evidence type="ECO:0000313" key="2">
    <source>
        <dbReference type="Proteomes" id="UP001054837"/>
    </source>
</evidence>
<gene>
    <name evidence="1" type="ORF">CDAR_127361</name>
</gene>
<sequence length="69" mass="7640">MVAIRFSKEPTVRGAFHGNSKYPLPEMETPSAFSGDYYRASALSSAEVDPEGIECLFRKNIFSGATMKF</sequence>
<dbReference type="EMBL" id="BPLQ01007898">
    <property type="protein sequence ID" value="GIY33078.1"/>
    <property type="molecule type" value="Genomic_DNA"/>
</dbReference>
<dbReference type="Proteomes" id="UP001054837">
    <property type="component" value="Unassembled WGS sequence"/>
</dbReference>
<proteinExistence type="predicted"/>
<organism evidence="1 2">
    <name type="scientific">Caerostris darwini</name>
    <dbReference type="NCBI Taxonomy" id="1538125"/>
    <lineage>
        <taxon>Eukaryota</taxon>
        <taxon>Metazoa</taxon>
        <taxon>Ecdysozoa</taxon>
        <taxon>Arthropoda</taxon>
        <taxon>Chelicerata</taxon>
        <taxon>Arachnida</taxon>
        <taxon>Araneae</taxon>
        <taxon>Araneomorphae</taxon>
        <taxon>Entelegynae</taxon>
        <taxon>Araneoidea</taxon>
        <taxon>Araneidae</taxon>
        <taxon>Caerostris</taxon>
    </lineage>
</organism>
<name>A0AAV4SN39_9ARAC</name>
<dbReference type="AlphaFoldDB" id="A0AAV4SN39"/>